<comment type="similarity">
    <text evidence="4">Belongs to the MsrA Met sulfoxide reductase family.</text>
</comment>
<feature type="active site" evidence="4">
    <location>
        <position position="10"/>
    </location>
</feature>
<evidence type="ECO:0000256" key="3">
    <source>
        <dbReference type="ARBA" id="ARBA00048782"/>
    </source>
</evidence>
<name>A0A291IQZ5_9MOLU</name>
<dbReference type="SUPFAM" id="SSF55068">
    <property type="entry name" value="Peptide methionine sulfoxide reductase"/>
    <property type="match status" value="1"/>
</dbReference>
<dbReference type="Proteomes" id="UP000232227">
    <property type="component" value="Chromosome"/>
</dbReference>
<dbReference type="AlphaFoldDB" id="A0A291IQZ5"/>
<dbReference type="Gene3D" id="3.30.1060.10">
    <property type="entry name" value="Peptide methionine sulphoxide reductase MsrA"/>
    <property type="match status" value="1"/>
</dbReference>
<organism evidence="5 6">
    <name type="scientific">Mesoplasma lactucae ATCC 49193</name>
    <dbReference type="NCBI Taxonomy" id="81460"/>
    <lineage>
        <taxon>Bacteria</taxon>
        <taxon>Bacillati</taxon>
        <taxon>Mycoplasmatota</taxon>
        <taxon>Mollicutes</taxon>
        <taxon>Entomoplasmatales</taxon>
        <taxon>Entomoplasmataceae</taxon>
        <taxon>Mesoplasma</taxon>
    </lineage>
</organism>
<dbReference type="InterPro" id="IPR036509">
    <property type="entry name" value="Met_Sox_Rdtase_MsrA_sf"/>
</dbReference>
<evidence type="ECO:0000256" key="2">
    <source>
        <dbReference type="ARBA" id="ARBA00047806"/>
    </source>
</evidence>
<keyword evidence="6" id="KW-1185">Reference proteome</keyword>
<comment type="function">
    <text evidence="4">Has an important function as a repair enzyme for proteins that have been inactivated by oxidation. Catalyzes the reversible oxidation-reduction of methionine sulfoxide in proteins to methionine.</text>
</comment>
<dbReference type="GO" id="GO:0034599">
    <property type="term" value="P:cellular response to oxidative stress"/>
    <property type="evidence" value="ECO:0007669"/>
    <property type="project" value="TreeGrafter"/>
</dbReference>
<dbReference type="Pfam" id="PF01625">
    <property type="entry name" value="PMSR"/>
    <property type="match status" value="1"/>
</dbReference>
<dbReference type="PANTHER" id="PTHR42799:SF2">
    <property type="entry name" value="MITOCHONDRIAL PEPTIDE METHIONINE SULFOXIDE REDUCTASE"/>
    <property type="match status" value="1"/>
</dbReference>
<dbReference type="NCBIfam" id="TIGR00401">
    <property type="entry name" value="msrA"/>
    <property type="match status" value="1"/>
</dbReference>
<dbReference type="EMBL" id="CP023668">
    <property type="protein sequence ID" value="ATG97365.1"/>
    <property type="molecule type" value="Genomic_DNA"/>
</dbReference>
<keyword evidence="1 4" id="KW-0560">Oxidoreductase</keyword>
<gene>
    <name evidence="4 5" type="primary">msrA</name>
    <name evidence="5" type="ORF">CP520_01155</name>
</gene>
<dbReference type="InterPro" id="IPR002569">
    <property type="entry name" value="Met_Sox_Rdtase_MsrA_dom"/>
</dbReference>
<dbReference type="RefSeq" id="WP_096862653.1">
    <property type="nucleotide sequence ID" value="NZ_CP023668.1"/>
</dbReference>
<reference evidence="5 6" key="1">
    <citation type="submission" date="2017-09" db="EMBL/GenBank/DDBJ databases">
        <title>SPAdes assembly of the Mesoplasma lactucae genome.</title>
        <authorList>
            <person name="Knight T.F."/>
            <person name="Rubinstein R."/>
            <person name="Citino T."/>
        </authorList>
    </citation>
    <scope>NUCLEOTIDE SEQUENCE [LARGE SCALE GENOMIC DNA]</scope>
    <source>
        <strain evidence="5 6">831-C4</strain>
    </source>
</reference>
<evidence type="ECO:0000256" key="4">
    <source>
        <dbReference type="HAMAP-Rule" id="MF_01401"/>
    </source>
</evidence>
<dbReference type="GO" id="GO:0033744">
    <property type="term" value="F:L-methionine:thioredoxin-disulfide S-oxidoreductase activity"/>
    <property type="evidence" value="ECO:0007669"/>
    <property type="project" value="RHEA"/>
</dbReference>
<sequence>MKKIYLAGGCFWGPQAAFDLVKGVTKTVVGYAQSIIDNPSYEEVCTGLTRAAETVEVTYDESIIDLKGILDNFFKMINPTTLNRQGPDAGTQYRTGIYSTDEKDLEFASEYIQKYVQPQYRLPVVVQVQPLVNFYPAENYHQEFLKKNPNRHCNIDLSQFGNNK</sequence>
<dbReference type="InterPro" id="IPR050162">
    <property type="entry name" value="MsrA_MetSO_reductase"/>
</dbReference>
<evidence type="ECO:0000256" key="1">
    <source>
        <dbReference type="ARBA" id="ARBA00023002"/>
    </source>
</evidence>
<dbReference type="EC" id="1.8.4.11" evidence="4"/>
<comment type="catalytic activity">
    <reaction evidence="3 4">
        <text>[thioredoxin]-disulfide + L-methionine + H2O = L-methionine (S)-S-oxide + [thioredoxin]-dithiol</text>
        <dbReference type="Rhea" id="RHEA:19993"/>
        <dbReference type="Rhea" id="RHEA-COMP:10698"/>
        <dbReference type="Rhea" id="RHEA-COMP:10700"/>
        <dbReference type="ChEBI" id="CHEBI:15377"/>
        <dbReference type="ChEBI" id="CHEBI:29950"/>
        <dbReference type="ChEBI" id="CHEBI:50058"/>
        <dbReference type="ChEBI" id="CHEBI:57844"/>
        <dbReference type="ChEBI" id="CHEBI:58772"/>
        <dbReference type="EC" id="1.8.4.11"/>
    </reaction>
</comment>
<protein>
    <recommendedName>
        <fullName evidence="4">Peptide methionine sulfoxide reductase MsrA</fullName>
        <shortName evidence="4">Protein-methionine-S-oxide reductase</shortName>
        <ecNumber evidence="4">1.8.4.11</ecNumber>
    </recommendedName>
    <alternativeName>
        <fullName evidence="4">Peptide-methionine (S)-S-oxide reductase</fullName>
        <shortName evidence="4">Peptide Met(O) reductase</shortName>
    </alternativeName>
</protein>
<dbReference type="HAMAP" id="MF_01401">
    <property type="entry name" value="MsrA"/>
    <property type="match status" value="1"/>
</dbReference>
<dbReference type="KEGG" id="mlac:CP520_01155"/>
<dbReference type="GO" id="GO:0005737">
    <property type="term" value="C:cytoplasm"/>
    <property type="evidence" value="ECO:0007669"/>
    <property type="project" value="TreeGrafter"/>
</dbReference>
<proteinExistence type="inferred from homology"/>
<evidence type="ECO:0000313" key="6">
    <source>
        <dbReference type="Proteomes" id="UP000232227"/>
    </source>
</evidence>
<dbReference type="PANTHER" id="PTHR42799">
    <property type="entry name" value="MITOCHONDRIAL PEPTIDE METHIONINE SULFOXIDE REDUCTASE"/>
    <property type="match status" value="1"/>
</dbReference>
<accession>A0A291IQZ5</accession>
<comment type="catalytic activity">
    <reaction evidence="2 4">
        <text>L-methionyl-[protein] + [thioredoxin]-disulfide + H2O = L-methionyl-(S)-S-oxide-[protein] + [thioredoxin]-dithiol</text>
        <dbReference type="Rhea" id="RHEA:14217"/>
        <dbReference type="Rhea" id="RHEA-COMP:10698"/>
        <dbReference type="Rhea" id="RHEA-COMP:10700"/>
        <dbReference type="Rhea" id="RHEA-COMP:12313"/>
        <dbReference type="Rhea" id="RHEA-COMP:12315"/>
        <dbReference type="ChEBI" id="CHEBI:15377"/>
        <dbReference type="ChEBI" id="CHEBI:16044"/>
        <dbReference type="ChEBI" id="CHEBI:29950"/>
        <dbReference type="ChEBI" id="CHEBI:44120"/>
        <dbReference type="ChEBI" id="CHEBI:50058"/>
        <dbReference type="EC" id="1.8.4.11"/>
    </reaction>
</comment>
<evidence type="ECO:0000313" key="5">
    <source>
        <dbReference type="EMBL" id="ATG97365.1"/>
    </source>
</evidence>
<dbReference type="OrthoDB" id="4174719at2"/>
<dbReference type="GO" id="GO:0008113">
    <property type="term" value="F:peptide-methionine (S)-S-oxide reductase activity"/>
    <property type="evidence" value="ECO:0007669"/>
    <property type="project" value="UniProtKB-UniRule"/>
</dbReference>